<reference evidence="2 3" key="1">
    <citation type="submission" date="2017-11" db="EMBL/GenBank/DDBJ databases">
        <title>Evolution of Phototrophy in the Chloroflexi Phylum Driven by Horizontal Gene Transfer.</title>
        <authorList>
            <person name="Ward L.M."/>
            <person name="Hemp J."/>
            <person name="Shih P.M."/>
            <person name="Mcglynn S.E."/>
            <person name="Fischer W."/>
        </authorList>
    </citation>
    <scope>NUCLEOTIDE SEQUENCE [LARGE SCALE GENOMIC DNA]</scope>
    <source>
        <strain evidence="2">JP3_7</strain>
    </source>
</reference>
<organism evidence="2 3">
    <name type="scientific">Candidatus Thermofonsia Clade 3 bacterium</name>
    <dbReference type="NCBI Taxonomy" id="2364212"/>
    <lineage>
        <taxon>Bacteria</taxon>
        <taxon>Bacillati</taxon>
        <taxon>Chloroflexota</taxon>
        <taxon>Candidatus Thermofontia</taxon>
        <taxon>Candidatus Thermofonsia Clade 3</taxon>
    </lineage>
</organism>
<dbReference type="Proteomes" id="UP000230790">
    <property type="component" value="Unassembled WGS sequence"/>
</dbReference>
<proteinExistence type="predicted"/>
<dbReference type="Pfam" id="PF10040">
    <property type="entry name" value="CRISPR_Cas6"/>
    <property type="match status" value="1"/>
</dbReference>
<dbReference type="Gene3D" id="3.30.70.1900">
    <property type="match status" value="1"/>
</dbReference>
<evidence type="ECO:0000313" key="2">
    <source>
        <dbReference type="EMBL" id="PJF46634.1"/>
    </source>
</evidence>
<sequence length="352" mass="39178">MTSPNAPPAFTAYPLLFELEAVEPIYLHAHNGSALRGMFYRAVVELAGGDARAPDLHFVSDPAIRRLLAALEEDNPRGQDVPRPYVIRPFQLPKDRKHRLDPGERFTFGINVFGDIIEVFPVLVLALKQAETYGIGRFLAHGEHARRARGRFRLQRVFVHNPLTRLTQECLVPGEREVRVPTIGVTHEDVMHRATVDAQACPTRLRVVFHTPMTLRANGQVILRPNFSVLIHRLIERLTQLSTHYGPEPLPCLPLDREARNALLRLADAITPATDDTRWVVVRGHSARTQASPNLSGFVGSAEFVGDFAPFFPLLRWGELCHAGNHTIKGNGLFSIQPGGGQHRRTASPDAA</sequence>
<comment type="caution">
    <text evidence="2">The sequence shown here is derived from an EMBL/GenBank/DDBJ whole genome shotgun (WGS) entry which is preliminary data.</text>
</comment>
<evidence type="ECO:0000259" key="1">
    <source>
        <dbReference type="Pfam" id="PF10040"/>
    </source>
</evidence>
<gene>
    <name evidence="2" type="ORF">CUN48_12805</name>
</gene>
<dbReference type="EMBL" id="PGTN01000119">
    <property type="protein sequence ID" value="PJF46634.1"/>
    <property type="molecule type" value="Genomic_DNA"/>
</dbReference>
<evidence type="ECO:0000313" key="3">
    <source>
        <dbReference type="Proteomes" id="UP000230790"/>
    </source>
</evidence>
<name>A0A2M8QA25_9CHLR</name>
<dbReference type="InterPro" id="IPR019267">
    <property type="entry name" value="CRISPR-assoc_Cas6_C"/>
</dbReference>
<protein>
    <recommendedName>
        <fullName evidence="1">CRISPR-associated protein Cas6 C-terminal domain-containing protein</fullName>
    </recommendedName>
</protein>
<accession>A0A2M8QA25</accession>
<feature type="domain" description="CRISPR-associated protein Cas6 C-terminal" evidence="1">
    <location>
        <begin position="209"/>
        <end position="332"/>
    </location>
</feature>
<dbReference type="AlphaFoldDB" id="A0A2M8QA25"/>